<dbReference type="SUPFAM" id="SSF57997">
    <property type="entry name" value="Tropomyosin"/>
    <property type="match status" value="1"/>
</dbReference>
<protein>
    <submittedName>
        <fullName evidence="3">Uncharacterized protein</fullName>
    </submittedName>
</protein>
<proteinExistence type="predicted"/>
<feature type="region of interest" description="Disordered" evidence="2">
    <location>
        <begin position="215"/>
        <end position="241"/>
    </location>
</feature>
<accession>A0ABR3T4X7</accession>
<feature type="region of interest" description="Disordered" evidence="2">
    <location>
        <begin position="67"/>
        <end position="98"/>
    </location>
</feature>
<feature type="coiled-coil region" evidence="1">
    <location>
        <begin position="6"/>
        <end position="33"/>
    </location>
</feature>
<dbReference type="Proteomes" id="UP001521116">
    <property type="component" value="Unassembled WGS sequence"/>
</dbReference>
<feature type="region of interest" description="Disordered" evidence="2">
    <location>
        <begin position="255"/>
        <end position="277"/>
    </location>
</feature>
<keyword evidence="4" id="KW-1185">Reference proteome</keyword>
<sequence length="277" mass="31265">MTSEYSTNVVEDRMRLRQENDQLKKELELYKTHFGPLPDLYQRSGSTGSTPAHRLAFPSTTATLKIPSESTETLTRKHGRPSEQRVVGEQPSAKKQCTTKDSAGLAGFDAAAATQRKAFQIVRAQLRSAKKHAKDVDSQYQALQKRLQKIQQDYESLQKTCQGNQKWMAEAKERLRAETKRSQEYFGYCQNLKSNLQESEGEMKKKIETLETGRAGLEQELKTTEKKRKKESEELRSLKDKMRMAVPLLGATCGKHQEDGKVAGGAKKGLRFNGGDH</sequence>
<dbReference type="EMBL" id="JAJVDC020000015">
    <property type="protein sequence ID" value="KAL1634573.1"/>
    <property type="molecule type" value="Genomic_DNA"/>
</dbReference>
<gene>
    <name evidence="3" type="ORF">SLS56_002266</name>
</gene>
<keyword evidence="1" id="KW-0175">Coiled coil</keyword>
<reference evidence="3 4" key="1">
    <citation type="submission" date="2024-02" db="EMBL/GenBank/DDBJ databases">
        <title>De novo assembly and annotation of 12 fungi associated with fruit tree decline syndrome in Ontario, Canada.</title>
        <authorList>
            <person name="Sulman M."/>
            <person name="Ellouze W."/>
            <person name="Ilyukhin E."/>
        </authorList>
    </citation>
    <scope>NUCLEOTIDE SEQUENCE [LARGE SCALE GENOMIC DNA]</scope>
    <source>
        <strain evidence="3 4">M1-105</strain>
    </source>
</reference>
<feature type="coiled-coil region" evidence="1">
    <location>
        <begin position="126"/>
        <end position="160"/>
    </location>
</feature>
<comment type="caution">
    <text evidence="3">The sequence shown here is derived from an EMBL/GenBank/DDBJ whole genome shotgun (WGS) entry which is preliminary data.</text>
</comment>
<evidence type="ECO:0000256" key="2">
    <source>
        <dbReference type="SAM" id="MobiDB-lite"/>
    </source>
</evidence>
<organism evidence="3 4">
    <name type="scientific">Neofusicoccum ribis</name>
    <dbReference type="NCBI Taxonomy" id="45134"/>
    <lineage>
        <taxon>Eukaryota</taxon>
        <taxon>Fungi</taxon>
        <taxon>Dikarya</taxon>
        <taxon>Ascomycota</taxon>
        <taxon>Pezizomycotina</taxon>
        <taxon>Dothideomycetes</taxon>
        <taxon>Dothideomycetes incertae sedis</taxon>
        <taxon>Botryosphaeriales</taxon>
        <taxon>Botryosphaeriaceae</taxon>
        <taxon>Neofusicoccum</taxon>
    </lineage>
</organism>
<name>A0ABR3T4X7_9PEZI</name>
<evidence type="ECO:0000313" key="4">
    <source>
        <dbReference type="Proteomes" id="UP001521116"/>
    </source>
</evidence>
<evidence type="ECO:0000313" key="3">
    <source>
        <dbReference type="EMBL" id="KAL1634573.1"/>
    </source>
</evidence>
<evidence type="ECO:0000256" key="1">
    <source>
        <dbReference type="SAM" id="Coils"/>
    </source>
</evidence>
<dbReference type="Gene3D" id="1.10.287.1490">
    <property type="match status" value="1"/>
</dbReference>